<comment type="similarity">
    <text evidence="3">Belongs to the endophilin family.</text>
</comment>
<dbReference type="EMBL" id="JACTAM010000001">
    <property type="protein sequence ID" value="KAI2668525.1"/>
    <property type="molecule type" value="Genomic_DNA"/>
</dbReference>
<keyword evidence="5" id="KW-0254">Endocytosis</keyword>
<name>A0ABQ8N0B6_LABRO</name>
<sequence length="421" mass="47843">MEMEKKVDVTTRAVLDIMTKTTEYLQPNPATRAKMSMMSSMSKIRGGDKGPGYTQTEVILGESMQKFGRELGEESCFEAMRELGEVKDALDMEVKQNFIDPLQNMHDKDLKEIQHHLKKLEGRRLDFDYKKKRQGKVTEDEIKQALEKFDDSKDIAEQSMFNLLESDVRSVTCPLLALVHSPFHASVEFVYFYLSQMPHFWGAQEFMLIALHNIDIMCFIDGRKHRNGHTSGTFLDIDVHDAKKCGFFCSSMFSKPCMSIEQVSQLSALVQAQVNYHRQSSEILQQLSSKLEDRIREASNKPRREYVPKPRTSMDFSENHNGNIGHSGPSRSPAPMDQPCCRALYDFDPENEGELGFKEGDIITLTSKIDDNWYEGMINGQSGFFPVNYVDILVDLTSALPAAIPTVCFSFLPVSISNNKP</sequence>
<dbReference type="InterPro" id="IPR001452">
    <property type="entry name" value="SH3_domain"/>
</dbReference>
<dbReference type="PROSITE" id="PS50002">
    <property type="entry name" value="SH3"/>
    <property type="match status" value="1"/>
</dbReference>
<dbReference type="Gene3D" id="1.20.1270.60">
    <property type="entry name" value="Arfaptin homology (AH) domain/BAR domain"/>
    <property type="match status" value="2"/>
</dbReference>
<evidence type="ECO:0000256" key="1">
    <source>
        <dbReference type="ARBA" id="ARBA00004170"/>
    </source>
</evidence>
<keyword evidence="7" id="KW-0472">Membrane</keyword>
<dbReference type="InterPro" id="IPR035824">
    <property type="entry name" value="Endophilin_A_SH3"/>
</dbReference>
<keyword evidence="13" id="KW-1185">Reference proteome</keyword>
<dbReference type="SUPFAM" id="SSF103657">
    <property type="entry name" value="BAR/IMD domain-like"/>
    <property type="match status" value="2"/>
</dbReference>
<dbReference type="Gene3D" id="2.30.30.40">
    <property type="entry name" value="SH3 Domains"/>
    <property type="match status" value="1"/>
</dbReference>
<proteinExistence type="inferred from homology"/>
<accession>A0ABQ8N0B6</accession>
<evidence type="ECO:0000313" key="12">
    <source>
        <dbReference type="EMBL" id="KAI2668525.1"/>
    </source>
</evidence>
<dbReference type="InterPro" id="IPR036028">
    <property type="entry name" value="SH3-like_dom_sf"/>
</dbReference>
<dbReference type="Pfam" id="PF03114">
    <property type="entry name" value="BAR"/>
    <property type="match status" value="1"/>
</dbReference>
<evidence type="ECO:0000256" key="3">
    <source>
        <dbReference type="ARBA" id="ARBA00006697"/>
    </source>
</evidence>
<organism evidence="12 13">
    <name type="scientific">Labeo rohita</name>
    <name type="common">Indian major carp</name>
    <name type="synonym">Cyprinus rohita</name>
    <dbReference type="NCBI Taxonomy" id="84645"/>
    <lineage>
        <taxon>Eukaryota</taxon>
        <taxon>Metazoa</taxon>
        <taxon>Chordata</taxon>
        <taxon>Craniata</taxon>
        <taxon>Vertebrata</taxon>
        <taxon>Euteleostomi</taxon>
        <taxon>Actinopterygii</taxon>
        <taxon>Neopterygii</taxon>
        <taxon>Teleostei</taxon>
        <taxon>Ostariophysi</taxon>
        <taxon>Cypriniformes</taxon>
        <taxon>Cyprinidae</taxon>
        <taxon>Labeoninae</taxon>
        <taxon>Labeonini</taxon>
        <taxon>Labeo</taxon>
    </lineage>
</organism>
<gene>
    <name evidence="12" type="ORF">H4Q32_005260</name>
</gene>
<dbReference type="CDD" id="cd11803">
    <property type="entry name" value="SH3_Endophilin_A"/>
    <property type="match status" value="1"/>
</dbReference>
<dbReference type="PROSITE" id="PS51021">
    <property type="entry name" value="BAR"/>
    <property type="match status" value="1"/>
</dbReference>
<evidence type="ECO:0000313" key="13">
    <source>
        <dbReference type="Proteomes" id="UP000830375"/>
    </source>
</evidence>
<feature type="compositionally biased region" description="Polar residues" evidence="9">
    <location>
        <begin position="314"/>
        <end position="324"/>
    </location>
</feature>
<protein>
    <submittedName>
        <fullName evidence="12">Endophilin-A1</fullName>
    </submittedName>
</protein>
<evidence type="ECO:0000256" key="5">
    <source>
        <dbReference type="ARBA" id="ARBA00022583"/>
    </source>
</evidence>
<keyword evidence="6" id="KW-0175">Coiled coil</keyword>
<evidence type="ECO:0000256" key="8">
    <source>
        <dbReference type="PROSITE-ProRule" id="PRU00192"/>
    </source>
</evidence>
<feature type="domain" description="SH3" evidence="10">
    <location>
        <begin position="336"/>
        <end position="395"/>
    </location>
</feature>
<comment type="subcellular location">
    <subcellularLocation>
        <location evidence="2">Early endosome</location>
    </subcellularLocation>
    <subcellularLocation>
        <location evidence="1">Membrane</location>
        <topology evidence="1">Peripheral membrane protein</topology>
    </subcellularLocation>
</comment>
<dbReference type="InterPro" id="IPR050384">
    <property type="entry name" value="Endophilin_SH3RF"/>
</dbReference>
<reference evidence="12 13" key="1">
    <citation type="submission" date="2022-01" db="EMBL/GenBank/DDBJ databases">
        <title>A high-quality chromosome-level genome assembly of rohu carp, Labeo rohita.</title>
        <authorList>
            <person name="Arick M.A. II"/>
            <person name="Hsu C.-Y."/>
            <person name="Magbanua Z."/>
            <person name="Pechanova O."/>
            <person name="Grover C."/>
            <person name="Miller E."/>
            <person name="Thrash A."/>
            <person name="Ezzel L."/>
            <person name="Alam S."/>
            <person name="Benzie J."/>
            <person name="Hamilton M."/>
            <person name="Karsi A."/>
            <person name="Lawrence M.L."/>
            <person name="Peterson D.G."/>
        </authorList>
    </citation>
    <scope>NUCLEOTIDE SEQUENCE [LARGE SCALE GENOMIC DNA]</scope>
    <source>
        <strain evidence="13">BAU-BD-2019</strain>
        <tissue evidence="12">Blood</tissue>
    </source>
</reference>
<feature type="region of interest" description="Disordered" evidence="9">
    <location>
        <begin position="305"/>
        <end position="336"/>
    </location>
</feature>
<feature type="domain" description="BAR" evidence="11">
    <location>
        <begin position="1"/>
        <end position="300"/>
    </location>
</feature>
<dbReference type="PANTHER" id="PTHR14167">
    <property type="entry name" value="SH3 DOMAIN-CONTAINING"/>
    <property type="match status" value="1"/>
</dbReference>
<evidence type="ECO:0000256" key="9">
    <source>
        <dbReference type="SAM" id="MobiDB-lite"/>
    </source>
</evidence>
<dbReference type="InterPro" id="IPR004148">
    <property type="entry name" value="BAR_dom"/>
</dbReference>
<keyword evidence="4 8" id="KW-0728">SH3 domain</keyword>
<evidence type="ECO:0000256" key="4">
    <source>
        <dbReference type="ARBA" id="ARBA00022443"/>
    </source>
</evidence>
<evidence type="ECO:0000256" key="7">
    <source>
        <dbReference type="ARBA" id="ARBA00023136"/>
    </source>
</evidence>
<dbReference type="PANTHER" id="PTHR14167:SF122">
    <property type="entry name" value="ENDOPHILIN-A1"/>
    <property type="match status" value="1"/>
</dbReference>
<dbReference type="SMART" id="SM00721">
    <property type="entry name" value="BAR"/>
    <property type="match status" value="1"/>
</dbReference>
<evidence type="ECO:0000259" key="11">
    <source>
        <dbReference type="PROSITE" id="PS51021"/>
    </source>
</evidence>
<dbReference type="SUPFAM" id="SSF50044">
    <property type="entry name" value="SH3-domain"/>
    <property type="match status" value="1"/>
</dbReference>
<dbReference type="InterPro" id="IPR027267">
    <property type="entry name" value="AH/BAR_dom_sf"/>
</dbReference>
<dbReference type="Proteomes" id="UP000830375">
    <property type="component" value="Unassembled WGS sequence"/>
</dbReference>
<evidence type="ECO:0000256" key="6">
    <source>
        <dbReference type="ARBA" id="ARBA00023054"/>
    </source>
</evidence>
<evidence type="ECO:0000256" key="2">
    <source>
        <dbReference type="ARBA" id="ARBA00004412"/>
    </source>
</evidence>
<dbReference type="PRINTS" id="PR00452">
    <property type="entry name" value="SH3DOMAIN"/>
</dbReference>
<dbReference type="Pfam" id="PF00018">
    <property type="entry name" value="SH3_1"/>
    <property type="match status" value="1"/>
</dbReference>
<dbReference type="SMART" id="SM00326">
    <property type="entry name" value="SH3"/>
    <property type="match status" value="1"/>
</dbReference>
<evidence type="ECO:0000259" key="10">
    <source>
        <dbReference type="PROSITE" id="PS50002"/>
    </source>
</evidence>
<comment type="caution">
    <text evidence="12">The sequence shown here is derived from an EMBL/GenBank/DDBJ whole genome shotgun (WGS) entry which is preliminary data.</text>
</comment>